<dbReference type="OrthoDB" id="9807112at2"/>
<keyword evidence="2 4" id="KW-0442">Lipid degradation</keyword>
<keyword evidence="1 4" id="KW-0378">Hydrolase</keyword>
<dbReference type="SUPFAM" id="SSF52151">
    <property type="entry name" value="FabD/lysophospholipase-like"/>
    <property type="match status" value="1"/>
</dbReference>
<evidence type="ECO:0000259" key="5">
    <source>
        <dbReference type="PROSITE" id="PS51635"/>
    </source>
</evidence>
<keyword evidence="3 4" id="KW-0443">Lipid metabolism</keyword>
<evidence type="ECO:0000256" key="4">
    <source>
        <dbReference type="PROSITE-ProRule" id="PRU01161"/>
    </source>
</evidence>
<dbReference type="Pfam" id="PF01734">
    <property type="entry name" value="Patatin"/>
    <property type="match status" value="1"/>
</dbReference>
<dbReference type="STRING" id="578942.SAMN05216289_11620"/>
<name>A0A1I4YB77_9GAMM</name>
<feature type="active site" description="Proton acceptor" evidence="4">
    <location>
        <position position="195"/>
    </location>
</feature>
<keyword evidence="7" id="KW-1185">Reference proteome</keyword>
<evidence type="ECO:0000256" key="3">
    <source>
        <dbReference type="ARBA" id="ARBA00023098"/>
    </source>
</evidence>
<organism evidence="6 7">
    <name type="scientific">Dokdonella immobilis</name>
    <dbReference type="NCBI Taxonomy" id="578942"/>
    <lineage>
        <taxon>Bacteria</taxon>
        <taxon>Pseudomonadati</taxon>
        <taxon>Pseudomonadota</taxon>
        <taxon>Gammaproteobacteria</taxon>
        <taxon>Lysobacterales</taxon>
        <taxon>Rhodanobacteraceae</taxon>
        <taxon>Dokdonella</taxon>
    </lineage>
</organism>
<accession>A0A1I4YB77</accession>
<reference evidence="6 7" key="1">
    <citation type="submission" date="2016-10" db="EMBL/GenBank/DDBJ databases">
        <authorList>
            <person name="de Groot N.N."/>
        </authorList>
    </citation>
    <scope>NUCLEOTIDE SEQUENCE [LARGE SCALE GENOMIC DNA]</scope>
    <source>
        <strain evidence="6 7">CGMCC 1.7659</strain>
    </source>
</reference>
<dbReference type="PANTHER" id="PTHR14226:SF78">
    <property type="entry name" value="SLR0060 PROTEIN"/>
    <property type="match status" value="1"/>
</dbReference>
<feature type="short sequence motif" description="GXGXXG" evidence="4">
    <location>
        <begin position="23"/>
        <end position="28"/>
    </location>
</feature>
<feature type="domain" description="PNPLA" evidence="5">
    <location>
        <begin position="19"/>
        <end position="208"/>
    </location>
</feature>
<gene>
    <name evidence="6" type="ORF">SAMN05216289_11620</name>
</gene>
<proteinExistence type="predicted"/>
<dbReference type="AlphaFoldDB" id="A0A1I4YB77"/>
<evidence type="ECO:0000313" key="6">
    <source>
        <dbReference type="EMBL" id="SFN34993.1"/>
    </source>
</evidence>
<feature type="active site" description="Nucleophile" evidence="4">
    <location>
        <position position="53"/>
    </location>
</feature>
<sequence length="341" mass="37414">MRFRRTGSPPEDSAAGIGLALQGGGAHGAFTWGVLDRLLEQPDIRFERISGTSSGAINALALAQGWMDGGAEGARACLDSVWTRIAGHTHAAAWIFGTQSKVGQKTAQSLHRYFTPRQINPLGFNPVRQIAEASFDFERLRERAPFPLHLAATRVRDGALVMFGPEQLSIDALLASTCLPQMFAPVTIDGEVYWDGGWAGNPVLEPLIYAGRSRIIIVVLVQPLNRPDVPSTPAKIAERMSELGFSSAFLRELRTLAFAQNSLDGALPRTWLGQRIRDTRIHLIEPGEPLDAFRTRSHFETSMSFLAALREHGRRRAEMWIGNPDAHIVTGELPLLRSAPP</sequence>
<dbReference type="PROSITE" id="PS51635">
    <property type="entry name" value="PNPLA"/>
    <property type="match status" value="1"/>
</dbReference>
<protein>
    <submittedName>
        <fullName evidence="6">NTE family protein</fullName>
    </submittedName>
</protein>
<evidence type="ECO:0000256" key="1">
    <source>
        <dbReference type="ARBA" id="ARBA00022801"/>
    </source>
</evidence>
<feature type="short sequence motif" description="DGA/G" evidence="4">
    <location>
        <begin position="195"/>
        <end position="197"/>
    </location>
</feature>
<dbReference type="RefSeq" id="WP_092408124.1">
    <property type="nucleotide sequence ID" value="NZ_FOVF01000016.1"/>
</dbReference>
<dbReference type="GO" id="GO:0016787">
    <property type="term" value="F:hydrolase activity"/>
    <property type="evidence" value="ECO:0007669"/>
    <property type="project" value="UniProtKB-UniRule"/>
</dbReference>
<dbReference type="InterPro" id="IPR050301">
    <property type="entry name" value="NTE"/>
</dbReference>
<dbReference type="Gene3D" id="3.40.1090.10">
    <property type="entry name" value="Cytosolic phospholipase A2 catalytic domain"/>
    <property type="match status" value="2"/>
</dbReference>
<dbReference type="EMBL" id="FOVF01000016">
    <property type="protein sequence ID" value="SFN34993.1"/>
    <property type="molecule type" value="Genomic_DNA"/>
</dbReference>
<evidence type="ECO:0000313" key="7">
    <source>
        <dbReference type="Proteomes" id="UP000198575"/>
    </source>
</evidence>
<dbReference type="GO" id="GO:0016042">
    <property type="term" value="P:lipid catabolic process"/>
    <property type="evidence" value="ECO:0007669"/>
    <property type="project" value="UniProtKB-UniRule"/>
</dbReference>
<dbReference type="PANTHER" id="PTHR14226">
    <property type="entry name" value="NEUROPATHY TARGET ESTERASE/SWISS CHEESE D.MELANOGASTER"/>
    <property type="match status" value="1"/>
</dbReference>
<dbReference type="InterPro" id="IPR002641">
    <property type="entry name" value="PNPLA_dom"/>
</dbReference>
<evidence type="ECO:0000256" key="2">
    <source>
        <dbReference type="ARBA" id="ARBA00022963"/>
    </source>
</evidence>
<dbReference type="Proteomes" id="UP000198575">
    <property type="component" value="Unassembled WGS sequence"/>
</dbReference>
<dbReference type="InterPro" id="IPR016035">
    <property type="entry name" value="Acyl_Trfase/lysoPLipase"/>
</dbReference>
<feature type="short sequence motif" description="GXSXG" evidence="4">
    <location>
        <begin position="51"/>
        <end position="55"/>
    </location>
</feature>